<dbReference type="Gene3D" id="1.20.120.1220">
    <property type="match status" value="1"/>
</dbReference>
<dbReference type="PANTHER" id="PTHR30487:SF0">
    <property type="entry name" value="PREPILIN LEADER PEPTIDASE_N-METHYLTRANSFERASE-RELATED"/>
    <property type="match status" value="1"/>
</dbReference>
<evidence type="ECO:0000256" key="17">
    <source>
        <dbReference type="RuleBase" id="RU003793"/>
    </source>
</evidence>
<evidence type="ECO:0000313" key="23">
    <source>
        <dbReference type="Proteomes" id="UP000094936"/>
    </source>
</evidence>
<keyword evidence="10 18" id="KW-0378">Hydrolase</keyword>
<protein>
    <recommendedName>
        <fullName evidence="16 18">Prepilin leader peptidase/N-methyltransferase</fullName>
        <ecNumber evidence="18">2.1.1.-</ecNumber>
        <ecNumber evidence="15 18">3.4.23.43</ecNumber>
    </recommendedName>
</protein>
<evidence type="ECO:0000256" key="19">
    <source>
        <dbReference type="SAM" id="Phobius"/>
    </source>
</evidence>
<dbReference type="AlphaFoldDB" id="A0A1C3ELG2"/>
<feature type="transmembrane region" description="Helical" evidence="19">
    <location>
        <begin position="12"/>
        <end position="33"/>
    </location>
</feature>
<feature type="transmembrane region" description="Helical" evidence="19">
    <location>
        <begin position="158"/>
        <end position="176"/>
    </location>
</feature>
<name>A0A1C3ELG2_9GAMM</name>
<evidence type="ECO:0000256" key="5">
    <source>
        <dbReference type="ARBA" id="ARBA00022603"/>
    </source>
</evidence>
<comment type="subcellular location">
    <subcellularLocation>
        <location evidence="1">Cell inner membrane</location>
        <topology evidence="1">Multi-pass membrane protein</topology>
    </subcellularLocation>
    <subcellularLocation>
        <location evidence="18">Cell membrane</location>
        <topology evidence="18">Multi-pass membrane protein</topology>
    </subcellularLocation>
</comment>
<feature type="transmembrane region" description="Helical" evidence="19">
    <location>
        <begin position="215"/>
        <end position="248"/>
    </location>
</feature>
<keyword evidence="6 18" id="KW-0645">Protease</keyword>
<keyword evidence="8" id="KW-0949">S-adenosyl-L-methionine</keyword>
<evidence type="ECO:0000256" key="14">
    <source>
        <dbReference type="ARBA" id="ARBA00050401"/>
    </source>
</evidence>
<dbReference type="EMBL" id="LYBM01000010">
    <property type="protein sequence ID" value="ODA34078.1"/>
    <property type="molecule type" value="Genomic_DNA"/>
</dbReference>
<evidence type="ECO:0000256" key="10">
    <source>
        <dbReference type="ARBA" id="ARBA00022801"/>
    </source>
</evidence>
<dbReference type="InterPro" id="IPR014032">
    <property type="entry name" value="Peptidase_A24A_bac"/>
</dbReference>
<comment type="similarity">
    <text evidence="2 17">Belongs to the peptidase A24 family.</text>
</comment>
<dbReference type="Pfam" id="PF01478">
    <property type="entry name" value="Peptidase_A24"/>
    <property type="match status" value="1"/>
</dbReference>
<evidence type="ECO:0000256" key="18">
    <source>
        <dbReference type="RuleBase" id="RU003794"/>
    </source>
</evidence>
<dbReference type="EC" id="2.1.1.-" evidence="18"/>
<dbReference type="FunFam" id="1.20.120.1220:FF:000001">
    <property type="entry name" value="Type 4 prepilin-like proteins leader peptide-processing enzyme"/>
    <property type="match status" value="1"/>
</dbReference>
<evidence type="ECO:0000259" key="20">
    <source>
        <dbReference type="Pfam" id="PF01478"/>
    </source>
</evidence>
<dbReference type="GO" id="GO:0005886">
    <property type="term" value="C:plasma membrane"/>
    <property type="evidence" value="ECO:0007669"/>
    <property type="project" value="UniProtKB-SubCell"/>
</dbReference>
<keyword evidence="13 18" id="KW-0511">Multifunctional enzyme</keyword>
<dbReference type="GO" id="GO:0008168">
    <property type="term" value="F:methyltransferase activity"/>
    <property type="evidence" value="ECO:0007669"/>
    <property type="project" value="UniProtKB-KW"/>
</dbReference>
<proteinExistence type="inferred from homology"/>
<evidence type="ECO:0000313" key="22">
    <source>
        <dbReference type="EMBL" id="ODA34078.1"/>
    </source>
</evidence>
<evidence type="ECO:0000256" key="9">
    <source>
        <dbReference type="ARBA" id="ARBA00022692"/>
    </source>
</evidence>
<dbReference type="InterPro" id="IPR010627">
    <property type="entry name" value="Prepilin_pept_A24_N"/>
</dbReference>
<dbReference type="GO" id="GO:0032259">
    <property type="term" value="P:methylation"/>
    <property type="evidence" value="ECO:0007669"/>
    <property type="project" value="UniProtKB-KW"/>
</dbReference>
<dbReference type="EC" id="3.4.23.43" evidence="15 18"/>
<dbReference type="OrthoDB" id="9789291at2"/>
<dbReference type="Pfam" id="PF06750">
    <property type="entry name" value="A24_N_bact"/>
    <property type="match status" value="1"/>
</dbReference>
<organism evidence="22 23">
    <name type="scientific">Veronia pacifica</name>
    <dbReference type="NCBI Taxonomy" id="1080227"/>
    <lineage>
        <taxon>Bacteria</taxon>
        <taxon>Pseudomonadati</taxon>
        <taxon>Pseudomonadota</taxon>
        <taxon>Gammaproteobacteria</taxon>
        <taxon>Vibrionales</taxon>
        <taxon>Vibrionaceae</taxon>
        <taxon>Veronia</taxon>
    </lineage>
</organism>
<feature type="transmembrane region" description="Helical" evidence="19">
    <location>
        <begin position="104"/>
        <end position="122"/>
    </location>
</feature>
<evidence type="ECO:0000256" key="6">
    <source>
        <dbReference type="ARBA" id="ARBA00022670"/>
    </source>
</evidence>
<keyword evidence="11 19" id="KW-1133">Transmembrane helix</keyword>
<dbReference type="STRING" id="1080227.A8L45_07285"/>
<dbReference type="PRINTS" id="PR00864">
    <property type="entry name" value="PREPILNPTASE"/>
</dbReference>
<dbReference type="InterPro" id="IPR000045">
    <property type="entry name" value="Prepilin_IV_endopep_pep"/>
</dbReference>
<accession>A0A1C3ELG2</accession>
<dbReference type="InterPro" id="IPR050882">
    <property type="entry name" value="Prepilin_peptidase/N-MTase"/>
</dbReference>
<comment type="caution">
    <text evidence="22">The sequence shown here is derived from an EMBL/GenBank/DDBJ whole genome shotgun (WGS) entry which is preliminary data.</text>
</comment>
<dbReference type="GO" id="GO:0006465">
    <property type="term" value="P:signal peptide processing"/>
    <property type="evidence" value="ECO:0007669"/>
    <property type="project" value="TreeGrafter"/>
</dbReference>
<feature type="domain" description="Prepilin peptidase A24 N-terminal" evidence="21">
    <location>
        <begin position="17"/>
        <end position="122"/>
    </location>
</feature>
<evidence type="ECO:0000256" key="3">
    <source>
        <dbReference type="ARBA" id="ARBA00022475"/>
    </source>
</evidence>
<feature type="domain" description="Prepilin type IV endopeptidase peptidase" evidence="20">
    <location>
        <begin position="135"/>
        <end position="243"/>
    </location>
</feature>
<keyword evidence="3" id="KW-1003">Cell membrane</keyword>
<keyword evidence="5 18" id="KW-0489">Methyltransferase</keyword>
<reference evidence="22 23" key="1">
    <citation type="submission" date="2016-05" db="EMBL/GenBank/DDBJ databases">
        <title>Genomic Taxonomy of the Vibrionaceae.</title>
        <authorList>
            <person name="Gomez-Gil B."/>
            <person name="Enciso-Ibarra J."/>
        </authorList>
    </citation>
    <scope>NUCLEOTIDE SEQUENCE [LARGE SCALE GENOMIC DNA]</scope>
    <source>
        <strain evidence="22 23">CAIM 1920</strain>
    </source>
</reference>
<sequence length="289" mass="31852">MDLLFQSHGLYIGLVTLFGLIVGSFLNVVIYRLPKMLEQQWQQECHECFSEFPAPKQQTAFNLSIPGSHCPSCQTPVKAIDNIPVLSWLLLKGKCRHCEAKISIRYPLVELMTAAIVGVTAWVLPGSWWSLAVVFATFALIALFFIDMDTLLLPDQITLPLMWAGILMAVLGYSPVSLYDAVIGAMAGYLSLWSVYQAFRLLTGKEGMGFGDFKLLAALGAWLGWQPLTLVVLLASFVGAIGGIIIMRVSGKGKDHPFSFGPYLAVAGWVAILWGNDIIDWYLTQYIGL</sequence>
<evidence type="ECO:0000256" key="13">
    <source>
        <dbReference type="ARBA" id="ARBA00023268"/>
    </source>
</evidence>
<keyword evidence="9 18" id="KW-0812">Transmembrane</keyword>
<keyword evidence="23" id="KW-1185">Reference proteome</keyword>
<feature type="transmembrane region" description="Helical" evidence="19">
    <location>
        <begin position="260"/>
        <end position="283"/>
    </location>
</feature>
<evidence type="ECO:0000256" key="7">
    <source>
        <dbReference type="ARBA" id="ARBA00022679"/>
    </source>
</evidence>
<evidence type="ECO:0000256" key="1">
    <source>
        <dbReference type="ARBA" id="ARBA00004429"/>
    </source>
</evidence>
<evidence type="ECO:0000256" key="2">
    <source>
        <dbReference type="ARBA" id="ARBA00005801"/>
    </source>
</evidence>
<evidence type="ECO:0000256" key="11">
    <source>
        <dbReference type="ARBA" id="ARBA00022989"/>
    </source>
</evidence>
<comment type="catalytic activity">
    <reaction evidence="14 18">
        <text>Typically cleaves a -Gly-|-Phe- bond to release an N-terminal, basic peptide of 5-8 residues from type IV prepilin, and then N-methylates the new N-terminal amino group, the methyl donor being S-adenosyl-L-methionine.</text>
        <dbReference type="EC" id="3.4.23.43"/>
    </reaction>
</comment>
<comment type="function">
    <text evidence="18">Plays an essential role in type IV pili and type II pseudopili formation by proteolytically removing the leader sequence from substrate proteins and subsequently monomethylating the alpha-amino group of the newly exposed N-terminal phenylalanine.</text>
</comment>
<keyword evidence="12 19" id="KW-0472">Membrane</keyword>
<evidence type="ECO:0000259" key="21">
    <source>
        <dbReference type="Pfam" id="PF06750"/>
    </source>
</evidence>
<keyword evidence="7 18" id="KW-0808">Transferase</keyword>
<dbReference type="RefSeq" id="WP_068900733.1">
    <property type="nucleotide sequence ID" value="NZ_JBHUIF010000019.1"/>
</dbReference>
<dbReference type="GO" id="GO:0004190">
    <property type="term" value="F:aspartic-type endopeptidase activity"/>
    <property type="evidence" value="ECO:0007669"/>
    <property type="project" value="UniProtKB-EC"/>
</dbReference>
<evidence type="ECO:0000256" key="4">
    <source>
        <dbReference type="ARBA" id="ARBA00022519"/>
    </source>
</evidence>
<evidence type="ECO:0000256" key="16">
    <source>
        <dbReference type="ARBA" id="ARBA00071870"/>
    </source>
</evidence>
<evidence type="ECO:0000256" key="8">
    <source>
        <dbReference type="ARBA" id="ARBA00022691"/>
    </source>
</evidence>
<evidence type="ECO:0000256" key="12">
    <source>
        <dbReference type="ARBA" id="ARBA00023136"/>
    </source>
</evidence>
<dbReference type="PANTHER" id="PTHR30487">
    <property type="entry name" value="TYPE 4 PREPILIN-LIKE PROTEINS LEADER PEPTIDE-PROCESSING ENZYME"/>
    <property type="match status" value="1"/>
</dbReference>
<keyword evidence="4" id="KW-0997">Cell inner membrane</keyword>
<feature type="transmembrane region" description="Helical" evidence="19">
    <location>
        <begin position="128"/>
        <end position="146"/>
    </location>
</feature>
<dbReference type="Proteomes" id="UP000094936">
    <property type="component" value="Unassembled WGS sequence"/>
</dbReference>
<evidence type="ECO:0000256" key="15">
    <source>
        <dbReference type="ARBA" id="ARBA00067082"/>
    </source>
</evidence>
<gene>
    <name evidence="22" type="ORF">A8L45_07285</name>
</gene>